<reference evidence="1 2" key="1">
    <citation type="submission" date="2016-03" db="EMBL/GenBank/DDBJ databases">
        <authorList>
            <person name="Ploux O."/>
        </authorList>
    </citation>
    <scope>NUCLEOTIDE SEQUENCE [LARGE SCALE GENOMIC DNA]</scope>
    <source>
        <strain evidence="1 2">R-45370</strain>
    </source>
</reference>
<dbReference type="PANTHER" id="PTHR36849">
    <property type="entry name" value="CYTOPLASMIC PROTEIN-RELATED"/>
    <property type="match status" value="1"/>
</dbReference>
<dbReference type="STRING" id="980561.A1359_03905"/>
<evidence type="ECO:0000313" key="1">
    <source>
        <dbReference type="EMBL" id="OAI19444.1"/>
    </source>
</evidence>
<accession>A0A177NPF9</accession>
<dbReference type="EMBL" id="LUUI01000066">
    <property type="protein sequence ID" value="OAI19444.1"/>
    <property type="molecule type" value="Genomic_DNA"/>
</dbReference>
<name>A0A177NPF9_9GAMM</name>
<comment type="caution">
    <text evidence="1">The sequence shown here is derived from an EMBL/GenBank/DDBJ whole genome shotgun (WGS) entry which is preliminary data.</text>
</comment>
<dbReference type="InterPro" id="IPR052552">
    <property type="entry name" value="YeaO-like"/>
</dbReference>
<dbReference type="AlphaFoldDB" id="A0A177NPF9"/>
<protein>
    <recommendedName>
        <fullName evidence="3">MarR family transcriptional regulator</fullName>
    </recommendedName>
</protein>
<gene>
    <name evidence="1" type="ORF">A1359_03905</name>
</gene>
<dbReference type="Proteomes" id="UP000078476">
    <property type="component" value="Unassembled WGS sequence"/>
</dbReference>
<evidence type="ECO:0008006" key="3">
    <source>
        <dbReference type="Google" id="ProtNLM"/>
    </source>
</evidence>
<keyword evidence="2" id="KW-1185">Reference proteome</keyword>
<sequence>MQQPEHYRFRIKRVYDQADKHDGRRILVDRLWPRGLTKEKACIDLWLKDIAPSTELRKWFDHDPARWHEFKARYLDELKGNQAQIQLLKQELDKGIVTLVYAAKDEAHNQALVIQENDWLFR</sequence>
<proteinExistence type="predicted"/>
<organism evidence="1 2">
    <name type="scientific">Methylomonas lenta</name>
    <dbReference type="NCBI Taxonomy" id="980561"/>
    <lineage>
        <taxon>Bacteria</taxon>
        <taxon>Pseudomonadati</taxon>
        <taxon>Pseudomonadota</taxon>
        <taxon>Gammaproteobacteria</taxon>
        <taxon>Methylococcales</taxon>
        <taxon>Methylococcaceae</taxon>
        <taxon>Methylomonas</taxon>
    </lineage>
</organism>
<dbReference type="Pfam" id="PF22752">
    <property type="entry name" value="DUF488-N3i"/>
    <property type="match status" value="1"/>
</dbReference>
<dbReference type="OrthoDB" id="9790745at2"/>
<evidence type="ECO:0000313" key="2">
    <source>
        <dbReference type="Proteomes" id="UP000078476"/>
    </source>
</evidence>
<dbReference type="RefSeq" id="WP_066978618.1">
    <property type="nucleotide sequence ID" value="NZ_LUUI01000066.1"/>
</dbReference>
<dbReference type="PANTHER" id="PTHR36849:SF1">
    <property type="entry name" value="CYTOPLASMIC PROTEIN"/>
    <property type="match status" value="1"/>
</dbReference>